<dbReference type="Pfam" id="PF12796">
    <property type="entry name" value="Ank_2"/>
    <property type="match status" value="1"/>
</dbReference>
<dbReference type="Proteomes" id="UP000672032">
    <property type="component" value="Chromosome 9"/>
</dbReference>
<proteinExistence type="predicted"/>
<feature type="domain" description="GPI inositol-deacylase winged helix" evidence="3">
    <location>
        <begin position="144"/>
        <end position="221"/>
    </location>
</feature>
<dbReference type="InterPro" id="IPR056884">
    <property type="entry name" value="NPHP3-like_N"/>
</dbReference>
<reference evidence="5" key="1">
    <citation type="submission" date="2020-10" db="EMBL/GenBank/DDBJ databases">
        <title>Genome Sequence of Monilinia vaccinii-corymbosi Sheds Light on Mummy Berry Disease Infection of Blueberry and Mating Type.</title>
        <authorList>
            <person name="Yow A.G."/>
            <person name="Zhang Y."/>
            <person name="Bansal K."/>
            <person name="Eacker S.M."/>
            <person name="Sullivan S."/>
            <person name="Liachko I."/>
            <person name="Cubeta M.A."/>
            <person name="Rollins J.A."/>
            <person name="Ashrafi H."/>
        </authorList>
    </citation>
    <scope>NUCLEOTIDE SEQUENCE</scope>
    <source>
        <strain evidence="5">RL-1</strain>
    </source>
</reference>
<dbReference type="OrthoDB" id="1577640at2759"/>
<dbReference type="Pfam" id="PF24883">
    <property type="entry name" value="NPHP3_N"/>
    <property type="match status" value="1"/>
</dbReference>
<dbReference type="InterPro" id="IPR036770">
    <property type="entry name" value="Ankyrin_rpt-contain_sf"/>
</dbReference>
<dbReference type="SMART" id="SM00248">
    <property type="entry name" value="ANK"/>
    <property type="match status" value="2"/>
</dbReference>
<name>A0A8A3PRW7_9HELO</name>
<dbReference type="AlphaFoldDB" id="A0A8A3PRW7"/>
<dbReference type="PROSITE" id="PS50297">
    <property type="entry name" value="ANK_REP_REGION"/>
    <property type="match status" value="1"/>
</dbReference>
<evidence type="ECO:0000256" key="2">
    <source>
        <dbReference type="PROSITE-ProRule" id="PRU00023"/>
    </source>
</evidence>
<evidence type="ECO:0000313" key="5">
    <source>
        <dbReference type="EMBL" id="QSZ37581.1"/>
    </source>
</evidence>
<feature type="domain" description="Nephrocystin 3-like N-terminal" evidence="4">
    <location>
        <begin position="7"/>
        <end position="65"/>
    </location>
</feature>
<evidence type="ECO:0000256" key="1">
    <source>
        <dbReference type="ARBA" id="ARBA00022737"/>
    </source>
</evidence>
<gene>
    <name evidence="5" type="ORF">DSL72_008679</name>
</gene>
<dbReference type="PROSITE" id="PS50088">
    <property type="entry name" value="ANK_REPEAT"/>
    <property type="match status" value="1"/>
</dbReference>
<dbReference type="Gene3D" id="1.25.40.20">
    <property type="entry name" value="Ankyrin repeat-containing domain"/>
    <property type="match status" value="1"/>
</dbReference>
<sequence length="605" mass="68092">MGLSKSISAENLCELLKNISLYFNNVYLVIDALDECGDVRSNIVRLLAELNASQDSNIKILLTSRPETDIEFHLVGFEKVSIAAHKDDLELYVHLEIARHVRDERLSIGDQKLREEITQLLLNEAQGMFRWERILDRINLSSDDTKELVRRVLVWTVCSVTPLSLAQLLETVSINFSDKKLDRDGISNETKRCSSLVRKTEGRSGTRIELAHFSVKEFLLLKVQDDRYVKYRVSQSYQNAYIAKTCLTYLLFEDFRDIIPYTTETEKDAMHGRYAFYDYAATNFALHACGHSDDEDLSKLLRILFDPVKSNNFVSWAQVILDELEDNASTKKVIASASTLHFAILMSLHRVTEWLISDTCFQSRLNKSDSIGTLLACALAPEETLCCITYAKCSLHSHITEKERILDLILPPDTLVAQLSIDKWVECPGDPLKLAIKANFGWEKLLQRGALVTDSCIEALEGHDNFSFVETFINKIQPKNMPAHVNPRFLKLAEKLKYADRPLPDTFLGSIADIDSVGETIALQTAVTFGQTHAVLKILKKGIADINPCSKTDGLNALHRASKEGNLEVAKILLNHSASLDSPTSADTIDTSKHDYSLNAQPHFI</sequence>
<keyword evidence="6" id="KW-1185">Reference proteome</keyword>
<dbReference type="InterPro" id="IPR054471">
    <property type="entry name" value="GPIID_WHD"/>
</dbReference>
<dbReference type="PANTHER" id="PTHR10039:SF15">
    <property type="entry name" value="NACHT DOMAIN-CONTAINING PROTEIN"/>
    <property type="match status" value="1"/>
</dbReference>
<accession>A0A8A3PRW7</accession>
<dbReference type="InterPro" id="IPR002110">
    <property type="entry name" value="Ankyrin_rpt"/>
</dbReference>
<evidence type="ECO:0000259" key="4">
    <source>
        <dbReference type="Pfam" id="PF24883"/>
    </source>
</evidence>
<evidence type="ECO:0000313" key="6">
    <source>
        <dbReference type="Proteomes" id="UP000672032"/>
    </source>
</evidence>
<organism evidence="5 6">
    <name type="scientific">Monilinia vaccinii-corymbosi</name>
    <dbReference type="NCBI Taxonomy" id="61207"/>
    <lineage>
        <taxon>Eukaryota</taxon>
        <taxon>Fungi</taxon>
        <taxon>Dikarya</taxon>
        <taxon>Ascomycota</taxon>
        <taxon>Pezizomycotina</taxon>
        <taxon>Leotiomycetes</taxon>
        <taxon>Helotiales</taxon>
        <taxon>Sclerotiniaceae</taxon>
        <taxon>Monilinia</taxon>
    </lineage>
</organism>
<dbReference type="EMBL" id="CP063413">
    <property type="protein sequence ID" value="QSZ37581.1"/>
    <property type="molecule type" value="Genomic_DNA"/>
</dbReference>
<feature type="repeat" description="ANK" evidence="2">
    <location>
        <begin position="553"/>
        <end position="585"/>
    </location>
</feature>
<keyword evidence="2" id="KW-0040">ANK repeat</keyword>
<dbReference type="Pfam" id="PF22939">
    <property type="entry name" value="WHD_GPIID"/>
    <property type="match status" value="1"/>
</dbReference>
<protein>
    <recommendedName>
        <fullName evidence="7">NACHT domain-containing protein</fullName>
    </recommendedName>
</protein>
<dbReference type="SUPFAM" id="SSF48403">
    <property type="entry name" value="Ankyrin repeat"/>
    <property type="match status" value="1"/>
</dbReference>
<keyword evidence="1" id="KW-0677">Repeat</keyword>
<evidence type="ECO:0000259" key="3">
    <source>
        <dbReference type="Pfam" id="PF22939"/>
    </source>
</evidence>
<dbReference type="PANTHER" id="PTHR10039">
    <property type="entry name" value="AMELOGENIN"/>
    <property type="match status" value="1"/>
</dbReference>
<evidence type="ECO:0008006" key="7">
    <source>
        <dbReference type="Google" id="ProtNLM"/>
    </source>
</evidence>